<accession>A0A9W6JQ22</accession>
<keyword evidence="1" id="KW-0732">Signal</keyword>
<protein>
    <submittedName>
        <fullName evidence="2">Uncharacterized protein</fullName>
    </submittedName>
</protein>
<dbReference type="AlphaFoldDB" id="A0A9W6JQ22"/>
<comment type="caution">
    <text evidence="2">The sequence shown here is derived from an EMBL/GenBank/DDBJ whole genome shotgun (WGS) entry which is preliminary data.</text>
</comment>
<feature type="signal peptide" evidence="1">
    <location>
        <begin position="1"/>
        <end position="20"/>
    </location>
</feature>
<dbReference type="Proteomes" id="UP001143309">
    <property type="component" value="Unassembled WGS sequence"/>
</dbReference>
<evidence type="ECO:0000313" key="2">
    <source>
        <dbReference type="EMBL" id="GLK79553.1"/>
    </source>
</evidence>
<dbReference type="RefSeq" id="WP_271200004.1">
    <property type="nucleotide sequence ID" value="NZ_BSFL01000001.1"/>
</dbReference>
<gene>
    <name evidence="2" type="ORF">GCM10008174_12940</name>
</gene>
<reference evidence="2" key="2">
    <citation type="submission" date="2023-01" db="EMBL/GenBank/DDBJ databases">
        <authorList>
            <person name="Sun Q."/>
            <person name="Evtushenko L."/>
        </authorList>
    </citation>
    <scope>NUCLEOTIDE SEQUENCE</scope>
    <source>
        <strain evidence="2">VKM B-2748</strain>
    </source>
</reference>
<evidence type="ECO:0000256" key="1">
    <source>
        <dbReference type="SAM" id="SignalP"/>
    </source>
</evidence>
<organism evidence="2 3">
    <name type="scientific">Methylopila turkensis</name>
    <dbReference type="NCBI Taxonomy" id="1437816"/>
    <lineage>
        <taxon>Bacteria</taxon>
        <taxon>Pseudomonadati</taxon>
        <taxon>Pseudomonadota</taxon>
        <taxon>Alphaproteobacteria</taxon>
        <taxon>Hyphomicrobiales</taxon>
        <taxon>Methylopilaceae</taxon>
        <taxon>Methylopila</taxon>
    </lineage>
</organism>
<reference evidence="2" key="1">
    <citation type="journal article" date="2014" name="Int. J. Syst. Evol. Microbiol.">
        <title>Complete genome sequence of Corynebacterium casei LMG S-19264T (=DSM 44701T), isolated from a smear-ripened cheese.</title>
        <authorList>
            <consortium name="US DOE Joint Genome Institute (JGI-PGF)"/>
            <person name="Walter F."/>
            <person name="Albersmeier A."/>
            <person name="Kalinowski J."/>
            <person name="Ruckert C."/>
        </authorList>
    </citation>
    <scope>NUCLEOTIDE SEQUENCE</scope>
    <source>
        <strain evidence="2">VKM B-2748</strain>
    </source>
</reference>
<proteinExistence type="predicted"/>
<keyword evidence="3" id="KW-1185">Reference proteome</keyword>
<evidence type="ECO:0000313" key="3">
    <source>
        <dbReference type="Proteomes" id="UP001143309"/>
    </source>
</evidence>
<feature type="chain" id="PRO_5040941817" evidence="1">
    <location>
        <begin position="21"/>
        <end position="160"/>
    </location>
</feature>
<dbReference type="EMBL" id="BSFL01000001">
    <property type="protein sequence ID" value="GLK79553.1"/>
    <property type="molecule type" value="Genomic_DNA"/>
</dbReference>
<sequence>MKTAVLAGCVAAAFATGANAEIMYVGSAAVTAASTACGNSATVGDYARITYRPAYPAFGNSGDSYLAYVTTRASFAMTVPANTFRAGINYSGQSVGSTLNVASRAGGITAWTQAPATPATDTSSINVTATFANFWTISGCTVSLRFNLLRVKSGPDEVLN</sequence>
<name>A0A9W6JQ22_9HYPH</name>